<dbReference type="GO" id="GO:0005737">
    <property type="term" value="C:cytoplasm"/>
    <property type="evidence" value="ECO:0007669"/>
    <property type="project" value="TreeGrafter"/>
</dbReference>
<reference evidence="1" key="1">
    <citation type="journal article" date="2019" name="Sci. Rep.">
        <title>Draft genome of Tanacetum cinerariifolium, the natural source of mosquito coil.</title>
        <authorList>
            <person name="Yamashiro T."/>
            <person name="Shiraishi A."/>
            <person name="Satake H."/>
            <person name="Nakayama K."/>
        </authorList>
    </citation>
    <scope>NUCLEOTIDE SEQUENCE</scope>
</reference>
<dbReference type="PANTHER" id="PTHR31741:SF100">
    <property type="entry name" value="O-FUCOSYLTRANSFERASE FAMILY PROTEIN"/>
    <property type="match status" value="1"/>
</dbReference>
<name>A0A6L2KDE8_TANCI</name>
<sequence>MWKDILAEDRLDKGMISWDTFSSRVKTIHKDRLGAPEMKKAGECPRVEENFYANPFPGCICHGSSLLMDRRPNQRGAAS</sequence>
<proteinExistence type="predicted"/>
<comment type="caution">
    <text evidence="1">The sequence shown here is derived from an EMBL/GenBank/DDBJ whole genome shotgun (WGS) entry which is preliminary data.</text>
</comment>
<dbReference type="EMBL" id="BKCJ010002201">
    <property type="protein sequence ID" value="GEU46959.1"/>
    <property type="molecule type" value="Genomic_DNA"/>
</dbReference>
<protein>
    <submittedName>
        <fullName evidence="1">GDP-fucose protein O-fucosyltransferase</fullName>
    </submittedName>
</protein>
<organism evidence="1">
    <name type="scientific">Tanacetum cinerariifolium</name>
    <name type="common">Dalmatian daisy</name>
    <name type="synonym">Chrysanthemum cinerariifolium</name>
    <dbReference type="NCBI Taxonomy" id="118510"/>
    <lineage>
        <taxon>Eukaryota</taxon>
        <taxon>Viridiplantae</taxon>
        <taxon>Streptophyta</taxon>
        <taxon>Embryophyta</taxon>
        <taxon>Tracheophyta</taxon>
        <taxon>Spermatophyta</taxon>
        <taxon>Magnoliopsida</taxon>
        <taxon>eudicotyledons</taxon>
        <taxon>Gunneridae</taxon>
        <taxon>Pentapetalae</taxon>
        <taxon>asterids</taxon>
        <taxon>campanulids</taxon>
        <taxon>Asterales</taxon>
        <taxon>Asteraceae</taxon>
        <taxon>Asteroideae</taxon>
        <taxon>Anthemideae</taxon>
        <taxon>Anthemidinae</taxon>
        <taxon>Tanacetum</taxon>
    </lineage>
</organism>
<keyword evidence="1" id="KW-0328">Glycosyltransferase</keyword>
<keyword evidence="1" id="KW-0808">Transferase</keyword>
<accession>A0A6L2KDE8</accession>
<dbReference type="AlphaFoldDB" id="A0A6L2KDE8"/>
<gene>
    <name evidence="1" type="ORF">Tci_018937</name>
</gene>
<evidence type="ECO:0000313" key="1">
    <source>
        <dbReference type="EMBL" id="GEU46959.1"/>
    </source>
</evidence>
<dbReference type="PANTHER" id="PTHR31741">
    <property type="entry name" value="OS02G0726500 PROTEIN-RELATED"/>
    <property type="match status" value="1"/>
</dbReference>
<dbReference type="GO" id="GO:0016757">
    <property type="term" value="F:glycosyltransferase activity"/>
    <property type="evidence" value="ECO:0007669"/>
    <property type="project" value="UniProtKB-KW"/>
</dbReference>